<comment type="similarity">
    <text evidence="5">Belongs to the class I-like SAM-binding methyltransferase superfamily. EFM7 family.</text>
</comment>
<dbReference type="InterPro" id="IPR025784">
    <property type="entry name" value="EFM7"/>
</dbReference>
<dbReference type="PROSITE" id="PS51560">
    <property type="entry name" value="SAM_MT_NNT1"/>
    <property type="match status" value="1"/>
</dbReference>
<name>A0A423WK72_9PEZI</name>
<evidence type="ECO:0000256" key="5">
    <source>
        <dbReference type="HAMAP-Rule" id="MF_03223"/>
    </source>
</evidence>
<dbReference type="InParanoid" id="A0A423WK72"/>
<gene>
    <name evidence="5" type="primary">EFM7</name>
    <name evidence="7" type="ORF">VPNG_07219</name>
</gene>
<evidence type="ECO:0000256" key="2">
    <source>
        <dbReference type="ARBA" id="ARBA00022603"/>
    </source>
</evidence>
<dbReference type="AlphaFoldDB" id="A0A423WK72"/>
<accession>A0A423WK72</accession>
<dbReference type="GO" id="GO:0071885">
    <property type="term" value="F:N-terminal protein N-methyltransferase activity"/>
    <property type="evidence" value="ECO:0007669"/>
    <property type="project" value="UniProtKB-UniRule"/>
</dbReference>
<evidence type="ECO:0000256" key="4">
    <source>
        <dbReference type="ARBA" id="ARBA00022691"/>
    </source>
</evidence>
<evidence type="ECO:0000313" key="7">
    <source>
        <dbReference type="EMBL" id="ROW03601.1"/>
    </source>
</evidence>
<feature type="binding site" evidence="5">
    <location>
        <position position="107"/>
    </location>
    <ligand>
        <name>S-adenosyl-L-methionine</name>
        <dbReference type="ChEBI" id="CHEBI:59789"/>
    </ligand>
</feature>
<reference evidence="7 8" key="1">
    <citation type="submission" date="2015-09" db="EMBL/GenBank/DDBJ databases">
        <title>Host preference determinants of Valsa canker pathogens revealed by comparative genomics.</title>
        <authorList>
            <person name="Yin Z."/>
            <person name="Huang L."/>
        </authorList>
    </citation>
    <scope>NUCLEOTIDE SEQUENCE [LARGE SCALE GENOMIC DNA]</scope>
    <source>
        <strain evidence="7 8">SXYLt</strain>
    </source>
</reference>
<dbReference type="InterPro" id="IPR019410">
    <property type="entry name" value="Methyltransf_16"/>
</dbReference>
<feature type="binding site" evidence="5">
    <location>
        <position position="59"/>
    </location>
    <ligand>
        <name>S-adenosyl-L-methionine</name>
        <dbReference type="ChEBI" id="CHEBI:59789"/>
    </ligand>
</feature>
<dbReference type="EMBL" id="LKEB01000049">
    <property type="protein sequence ID" value="ROW03601.1"/>
    <property type="molecule type" value="Genomic_DNA"/>
</dbReference>
<dbReference type="FunCoup" id="A0A423WK72">
    <property type="interactions" value="134"/>
</dbReference>
<dbReference type="GO" id="GO:0005737">
    <property type="term" value="C:cytoplasm"/>
    <property type="evidence" value="ECO:0007669"/>
    <property type="project" value="UniProtKB-SubCell"/>
</dbReference>
<keyword evidence="2 5" id="KW-0489">Methyltransferase</keyword>
<dbReference type="PANTHER" id="PTHR14614:SF10">
    <property type="entry name" value="PROTEIN N-TERMINAL AND LYSINE N-METHYLTRANSFERASE EFM7"/>
    <property type="match status" value="1"/>
</dbReference>
<dbReference type="HAMAP" id="MF_03223">
    <property type="entry name" value="Methyltr_EFM7"/>
    <property type="match status" value="1"/>
</dbReference>
<sequence length="291" mass="32067">MSSSDIDDVETAGAGLFDEPEDYYPPSPKPTMQTYTTRGGQTVNLHLVGYSPTEAHHLWNGSRVISDYFESDPAEVEGRTVLELGAGAGLPSIMAAALGARRVVMTDFPDADIVANMWRNIDECDIIPAASAAAASTSTTTGEGDGEDGEKGTKQDVLVAKGFVWGFDPVPLLAELPGAPGERFDVLILADLLFRHAEHGKLLDTIRDTLKRSRGSKAFVFFTSYRPWLQHKDLAFFDLARERGYVVDKVLERKMDRPLFEDDPGDVEVLKTCTGWVVRWPEAEIVEEEEE</sequence>
<protein>
    <recommendedName>
        <fullName evidence="5">Protein N-terminal and lysine N-methyltransferase EFM7</fullName>
        <ecNumber evidence="5">2.1.1.-</ecNumber>
    </recommendedName>
    <alternativeName>
        <fullName evidence="5">Elongation factor methyltransferase 7</fullName>
    </alternativeName>
</protein>
<comment type="subcellular location">
    <subcellularLocation>
        <location evidence="5">Cytoplasm</location>
    </subcellularLocation>
</comment>
<feature type="binding site" evidence="5">
    <location>
        <begin position="85"/>
        <end position="87"/>
    </location>
    <ligand>
        <name>S-adenosyl-L-methionine</name>
        <dbReference type="ChEBI" id="CHEBI:59789"/>
    </ligand>
</feature>
<feature type="compositionally biased region" description="Acidic residues" evidence="6">
    <location>
        <begin position="1"/>
        <end position="10"/>
    </location>
</feature>
<keyword evidence="4 5" id="KW-0949">S-adenosyl-L-methionine</keyword>
<evidence type="ECO:0000256" key="1">
    <source>
        <dbReference type="ARBA" id="ARBA00022490"/>
    </source>
</evidence>
<evidence type="ECO:0000256" key="6">
    <source>
        <dbReference type="SAM" id="MobiDB-lite"/>
    </source>
</evidence>
<dbReference type="GO" id="GO:0032259">
    <property type="term" value="P:methylation"/>
    <property type="evidence" value="ECO:0007669"/>
    <property type="project" value="UniProtKB-KW"/>
</dbReference>
<keyword evidence="3 5" id="KW-0808">Transferase</keyword>
<dbReference type="Gene3D" id="3.40.50.150">
    <property type="entry name" value="Vaccinia Virus protein VP39"/>
    <property type="match status" value="1"/>
</dbReference>
<dbReference type="SUPFAM" id="SSF53335">
    <property type="entry name" value="S-adenosyl-L-methionine-dependent methyltransferases"/>
    <property type="match status" value="1"/>
</dbReference>
<evidence type="ECO:0000313" key="8">
    <source>
        <dbReference type="Proteomes" id="UP000285146"/>
    </source>
</evidence>
<feature type="binding site" evidence="5">
    <location>
        <position position="190"/>
    </location>
    <ligand>
        <name>S-adenosyl-L-methionine</name>
        <dbReference type="ChEBI" id="CHEBI:59789"/>
    </ligand>
</feature>
<dbReference type="STRING" id="1230097.A0A423WK72"/>
<comment type="function">
    <text evidence="5">S-adenosyl-L-methionine-dependent protein methyltransferase that trimethylates the N-terminal glycine 'Gly-2' of elongation factor 1-alpha, before also catalyzing the mono- and dimethylation of 'Lys-3'.</text>
</comment>
<dbReference type="InterPro" id="IPR029063">
    <property type="entry name" value="SAM-dependent_MTases_sf"/>
</dbReference>
<keyword evidence="8" id="KW-1185">Reference proteome</keyword>
<organism evidence="7 8">
    <name type="scientific">Cytospora leucostoma</name>
    <dbReference type="NCBI Taxonomy" id="1230097"/>
    <lineage>
        <taxon>Eukaryota</taxon>
        <taxon>Fungi</taxon>
        <taxon>Dikarya</taxon>
        <taxon>Ascomycota</taxon>
        <taxon>Pezizomycotina</taxon>
        <taxon>Sordariomycetes</taxon>
        <taxon>Sordariomycetidae</taxon>
        <taxon>Diaporthales</taxon>
        <taxon>Cytosporaceae</taxon>
        <taxon>Cytospora</taxon>
    </lineage>
</organism>
<evidence type="ECO:0000256" key="3">
    <source>
        <dbReference type="ARBA" id="ARBA00022679"/>
    </source>
</evidence>
<keyword evidence="1 5" id="KW-0963">Cytoplasm</keyword>
<dbReference type="GO" id="GO:0016279">
    <property type="term" value="F:protein-lysine N-methyltransferase activity"/>
    <property type="evidence" value="ECO:0007669"/>
    <property type="project" value="UniProtKB-UniRule"/>
</dbReference>
<comment type="caution">
    <text evidence="7">The sequence shown here is derived from an EMBL/GenBank/DDBJ whole genome shotgun (WGS) entry which is preliminary data.</text>
</comment>
<dbReference type="Proteomes" id="UP000285146">
    <property type="component" value="Unassembled WGS sequence"/>
</dbReference>
<feature type="binding site" evidence="5">
    <location>
        <position position="165"/>
    </location>
    <ligand>
        <name>S-adenosyl-L-methionine</name>
        <dbReference type="ChEBI" id="CHEBI:59789"/>
    </ligand>
</feature>
<dbReference type="EC" id="2.1.1.-" evidence="5"/>
<dbReference type="PANTHER" id="PTHR14614">
    <property type="entry name" value="HEPATOCELLULAR CARCINOMA-ASSOCIATED ANTIGEN"/>
    <property type="match status" value="1"/>
</dbReference>
<proteinExistence type="inferred from homology"/>
<dbReference type="OrthoDB" id="46564at2759"/>
<feature type="region of interest" description="Disordered" evidence="6">
    <location>
        <begin position="1"/>
        <end position="31"/>
    </location>
</feature>
<dbReference type="Pfam" id="PF10294">
    <property type="entry name" value="Methyltransf_16"/>
    <property type="match status" value="1"/>
</dbReference>